<dbReference type="InterPro" id="IPR036236">
    <property type="entry name" value="Znf_C2H2_sf"/>
</dbReference>
<comment type="subcellular location">
    <subcellularLocation>
        <location evidence="2">Nucleus</location>
    </subcellularLocation>
</comment>
<comment type="similarity">
    <text evidence="3">Belongs to the hunchback C2H2-type zinc-finger protein family.</text>
</comment>
<gene>
    <name evidence="15" type="ORF">Zmor_024446</name>
</gene>
<evidence type="ECO:0000313" key="15">
    <source>
        <dbReference type="EMBL" id="KAJ3646881.1"/>
    </source>
</evidence>
<dbReference type="GO" id="GO:0008270">
    <property type="term" value="F:zinc ion binding"/>
    <property type="evidence" value="ECO:0007669"/>
    <property type="project" value="UniProtKB-KW"/>
</dbReference>
<dbReference type="Proteomes" id="UP001168821">
    <property type="component" value="Unassembled WGS sequence"/>
</dbReference>
<keyword evidence="16" id="KW-1185">Reference proteome</keyword>
<evidence type="ECO:0000256" key="1">
    <source>
        <dbReference type="ARBA" id="ARBA00003983"/>
    </source>
</evidence>
<evidence type="ECO:0000256" key="7">
    <source>
        <dbReference type="ARBA" id="ARBA00022723"/>
    </source>
</evidence>
<keyword evidence="8" id="KW-0677">Repeat</keyword>
<dbReference type="Gene3D" id="3.30.160.60">
    <property type="entry name" value="Classic Zinc Finger"/>
    <property type="match status" value="6"/>
</dbReference>
<comment type="function">
    <text evidence="1">Gap class segmentation protein that controls development of head structures.</text>
</comment>
<sequence>MIITEEFDLDSKKSITEEFDIDSKKSITEELDLDSKKPLTEELDLDFKKPLLHNHEIFKCAEIEPELYECQSCTNFQTNFLVHLQQHIRANHALQNPDPFEIYQCGNCDFTTYSKYLTIRHKLFIQCAPKSDCDTHDLQKNNFFHCDFCSYKVRRKESLLRHLENNHNEWYRCDKCTFVTKRKLLLKKHKKVHVPKWLECDQCTYFAMKKKSIRQHKIMKHGVRATWYQCGRCPYKSVFLMRLQQHHRSWHRYSQLQYNIVEMGVNSKSVEWFRCGQCPFRTRTHGDLRRHNLDKHGFLNVHELFDCRKRIVDHYTCAKCDNFQSDLCTHLKKHVREGHVVQDPEEYTVYKCHRCRFTTYSKYLDLRHGLFDDCVSADEDEFAQTEEEIEIRPPKRQSDKNLEEADRVELWFSCKICPFKSTKEGNLSKHMVYHGKKFFHCKYCKFKSLLKSDLQTHLVQHINEDLTYFQCAHCPFKTLFKGNLSKHVQKHSSTWVKCDQCQFKTKSTYNLSLHERLMHGVRFKWFYCDLCDFQTKRLYNLKLHQKVKHVTVEEKKTGAPNQTSDESGWFHCDQCTFKTKLKPSLKTHQQVHSENKYKCKYCDHTSKRRYNLKTHILQKHADPNNIEWLCCQQCDFKSKTKSILKRHIQERHSNEWVYCAQCPFKAKSKRLLISHLRVVHDCGKKFNMLQCEHCPYVSRNASTMWHHKWKHRQLMMEKGEGKE</sequence>
<dbReference type="SUPFAM" id="SSF57667">
    <property type="entry name" value="beta-beta-alpha zinc fingers"/>
    <property type="match status" value="3"/>
</dbReference>
<dbReference type="SMART" id="SM00355">
    <property type="entry name" value="ZnF_C2H2"/>
    <property type="match status" value="17"/>
</dbReference>
<dbReference type="GO" id="GO:0035282">
    <property type="term" value="P:segmentation"/>
    <property type="evidence" value="ECO:0007669"/>
    <property type="project" value="UniProtKB-KW"/>
</dbReference>
<proteinExistence type="inferred from homology"/>
<evidence type="ECO:0000256" key="12">
    <source>
        <dbReference type="ARBA" id="ARBA00023242"/>
    </source>
</evidence>
<evidence type="ECO:0000313" key="16">
    <source>
        <dbReference type="Proteomes" id="UP001168821"/>
    </source>
</evidence>
<keyword evidence="7" id="KW-0479">Metal-binding</keyword>
<evidence type="ECO:0000256" key="3">
    <source>
        <dbReference type="ARBA" id="ARBA00007746"/>
    </source>
</evidence>
<dbReference type="AlphaFoldDB" id="A0AA38M823"/>
<keyword evidence="6" id="KW-0302">Gap protein</keyword>
<evidence type="ECO:0000256" key="11">
    <source>
        <dbReference type="ARBA" id="ARBA00023125"/>
    </source>
</evidence>
<evidence type="ECO:0000256" key="2">
    <source>
        <dbReference type="ARBA" id="ARBA00004123"/>
    </source>
</evidence>
<reference evidence="15" key="1">
    <citation type="journal article" date="2023" name="G3 (Bethesda)">
        <title>Whole genome assemblies of Zophobas morio and Tenebrio molitor.</title>
        <authorList>
            <person name="Kaur S."/>
            <person name="Stinson S.A."/>
            <person name="diCenzo G.C."/>
        </authorList>
    </citation>
    <scope>NUCLEOTIDE SEQUENCE</scope>
    <source>
        <strain evidence="15">QUZm001</strain>
    </source>
</reference>
<dbReference type="EMBL" id="JALNTZ010000007">
    <property type="protein sequence ID" value="KAJ3646881.1"/>
    <property type="molecule type" value="Genomic_DNA"/>
</dbReference>
<dbReference type="PANTHER" id="PTHR24392:SF49">
    <property type="entry name" value="PROTEIN HUNCHBACK"/>
    <property type="match status" value="1"/>
</dbReference>
<keyword evidence="9 13" id="KW-0863">Zinc-finger</keyword>
<dbReference type="GO" id="GO:0003677">
    <property type="term" value="F:DNA binding"/>
    <property type="evidence" value="ECO:0007669"/>
    <property type="project" value="UniProtKB-KW"/>
</dbReference>
<evidence type="ECO:0000259" key="14">
    <source>
        <dbReference type="PROSITE" id="PS50157"/>
    </source>
</evidence>
<feature type="domain" description="C2H2-type" evidence="14">
    <location>
        <begin position="570"/>
        <end position="597"/>
    </location>
</feature>
<dbReference type="InterPro" id="IPR013087">
    <property type="entry name" value="Znf_C2H2_type"/>
</dbReference>
<protein>
    <recommendedName>
        <fullName evidence="4">Protein hunchback</fullName>
    </recommendedName>
</protein>
<evidence type="ECO:0000256" key="4">
    <source>
        <dbReference type="ARBA" id="ARBA00013638"/>
    </source>
</evidence>
<accession>A0AA38M823</accession>
<keyword evidence="10" id="KW-0862">Zinc</keyword>
<evidence type="ECO:0000256" key="5">
    <source>
        <dbReference type="ARBA" id="ARBA00022473"/>
    </source>
</evidence>
<dbReference type="GO" id="GO:0005634">
    <property type="term" value="C:nucleus"/>
    <property type="evidence" value="ECO:0007669"/>
    <property type="project" value="UniProtKB-SubCell"/>
</dbReference>
<keyword evidence="12" id="KW-0539">Nucleus</keyword>
<keyword evidence="11" id="KW-0238">DNA-binding</keyword>
<evidence type="ECO:0000256" key="8">
    <source>
        <dbReference type="ARBA" id="ARBA00022737"/>
    </source>
</evidence>
<evidence type="ECO:0000256" key="6">
    <source>
        <dbReference type="ARBA" id="ARBA00022492"/>
    </source>
</evidence>
<organism evidence="15 16">
    <name type="scientific">Zophobas morio</name>
    <dbReference type="NCBI Taxonomy" id="2755281"/>
    <lineage>
        <taxon>Eukaryota</taxon>
        <taxon>Metazoa</taxon>
        <taxon>Ecdysozoa</taxon>
        <taxon>Arthropoda</taxon>
        <taxon>Hexapoda</taxon>
        <taxon>Insecta</taxon>
        <taxon>Pterygota</taxon>
        <taxon>Neoptera</taxon>
        <taxon>Endopterygota</taxon>
        <taxon>Coleoptera</taxon>
        <taxon>Polyphaga</taxon>
        <taxon>Cucujiformia</taxon>
        <taxon>Tenebrionidae</taxon>
        <taxon>Zophobas</taxon>
    </lineage>
</organism>
<dbReference type="PANTHER" id="PTHR24392">
    <property type="entry name" value="ZINC FINGER PROTEIN"/>
    <property type="match status" value="1"/>
</dbReference>
<keyword evidence="5" id="KW-0217">Developmental protein</keyword>
<dbReference type="PROSITE" id="PS50157">
    <property type="entry name" value="ZINC_FINGER_C2H2_2"/>
    <property type="match status" value="1"/>
</dbReference>
<evidence type="ECO:0000256" key="9">
    <source>
        <dbReference type="ARBA" id="ARBA00022771"/>
    </source>
</evidence>
<comment type="caution">
    <text evidence="15">The sequence shown here is derived from an EMBL/GenBank/DDBJ whole genome shotgun (WGS) entry which is preliminary data.</text>
</comment>
<evidence type="ECO:0000256" key="13">
    <source>
        <dbReference type="PROSITE-ProRule" id="PRU00042"/>
    </source>
</evidence>
<name>A0AA38M823_9CUCU</name>
<evidence type="ECO:0000256" key="10">
    <source>
        <dbReference type="ARBA" id="ARBA00022833"/>
    </source>
</evidence>